<name>A0A9N9YQS7_9HYPO</name>
<organism evidence="6 7">
    <name type="scientific">Clonostachys rhizophaga</name>
    <dbReference type="NCBI Taxonomy" id="160324"/>
    <lineage>
        <taxon>Eukaryota</taxon>
        <taxon>Fungi</taxon>
        <taxon>Dikarya</taxon>
        <taxon>Ascomycota</taxon>
        <taxon>Pezizomycotina</taxon>
        <taxon>Sordariomycetes</taxon>
        <taxon>Hypocreomycetidae</taxon>
        <taxon>Hypocreales</taxon>
        <taxon>Bionectriaceae</taxon>
        <taxon>Clonostachys</taxon>
    </lineage>
</organism>
<protein>
    <recommendedName>
        <fullName evidence="8">Sterigmatocystin biosynthesis monooxygenase stcW</fullName>
    </recommendedName>
</protein>
<evidence type="ECO:0000313" key="7">
    <source>
        <dbReference type="Proteomes" id="UP000696573"/>
    </source>
</evidence>
<reference evidence="6" key="1">
    <citation type="submission" date="2021-10" db="EMBL/GenBank/DDBJ databases">
        <authorList>
            <person name="Piombo E."/>
        </authorList>
    </citation>
    <scope>NUCLEOTIDE SEQUENCE</scope>
</reference>
<evidence type="ECO:0000256" key="1">
    <source>
        <dbReference type="ARBA" id="ARBA00010139"/>
    </source>
</evidence>
<accession>A0A9N9YQS7</accession>
<dbReference type="PRINTS" id="PR00370">
    <property type="entry name" value="FMOXYGENASE"/>
</dbReference>
<sequence length="597" mass="67317">MSPGRTQELLSTPPPPAADDVHENTWYNQDFDGYRISESPLFTKRHLRVVCVGAGASGIQIAYKAERALQNIDLQIYEKNGDIGGTWLENRYPGCTCDIPSHSYQFTWDRNPNWSNYYSSSEEIWKYMKDVAVRHDLEKYIKFNTTIDSALWDEDAGKWKLHAVGPDGAEINDECDILISASGVLNSWKYPDIPGLKQYQGKLMHSAAWDESYDLTSKKVAVIGGGSSAIQIIPSIQPKVGKLVAYLRSPIWITPGYAAKYAGPGGSNFEFSAEQLRKFNEDPEEYDQYCRNVEGELNRRFAMVHRNSKEQAAAREAAAKAMVQKLNNESLAAALVPDFALGCRRPTPGPGYLESLTQDNVQVIHKSVVELTETGIIDEAGTHQEVDVVICATGFNTCFTPHFKLIGRKQADIKEQFGDFPVGYLGIAAENFPNFILLAGPNNPASQGSILPIMEWYTRYAFQVIEKVQSEGIKSFEIKPSAVKDLHNHTHELMKRMAWSSSPLLHPITKPRDVANILLLACRSWFKNGKTHGPVTAVWPGSRLHFFEMLKNVRWEDYNLEYQTGNRFQFMGNGFSGEELKPDCNPVWYFDDWFVKL</sequence>
<evidence type="ECO:0000313" key="6">
    <source>
        <dbReference type="EMBL" id="CAH0025584.1"/>
    </source>
</evidence>
<dbReference type="InterPro" id="IPR000960">
    <property type="entry name" value="Flavin_mOase"/>
</dbReference>
<proteinExistence type="inferred from homology"/>
<dbReference type="PANTHER" id="PTHR42877">
    <property type="entry name" value="L-ORNITHINE N(5)-MONOOXYGENASE-RELATED"/>
    <property type="match status" value="1"/>
</dbReference>
<dbReference type="InterPro" id="IPR036188">
    <property type="entry name" value="FAD/NAD-bd_sf"/>
</dbReference>
<dbReference type="Pfam" id="PF00743">
    <property type="entry name" value="FMO-like"/>
    <property type="match status" value="1"/>
</dbReference>
<keyword evidence="3" id="KW-0274">FAD</keyword>
<dbReference type="GO" id="GO:0004499">
    <property type="term" value="F:N,N-dimethylaniline monooxygenase activity"/>
    <property type="evidence" value="ECO:0007669"/>
    <property type="project" value="InterPro"/>
</dbReference>
<feature type="compositionally biased region" description="Polar residues" evidence="5">
    <location>
        <begin position="1"/>
        <end position="10"/>
    </location>
</feature>
<dbReference type="GO" id="GO:0050661">
    <property type="term" value="F:NADP binding"/>
    <property type="evidence" value="ECO:0007669"/>
    <property type="project" value="InterPro"/>
</dbReference>
<dbReference type="EMBL" id="CABFNQ020000713">
    <property type="protein sequence ID" value="CAH0025584.1"/>
    <property type="molecule type" value="Genomic_DNA"/>
</dbReference>
<dbReference type="InterPro" id="IPR051209">
    <property type="entry name" value="FAD-bind_Monooxygenase_sf"/>
</dbReference>
<dbReference type="SUPFAM" id="SSF51905">
    <property type="entry name" value="FAD/NAD(P)-binding domain"/>
    <property type="match status" value="3"/>
</dbReference>
<dbReference type="OrthoDB" id="74360at2759"/>
<comment type="similarity">
    <text evidence="1">Belongs to the FAD-binding monooxygenase family.</text>
</comment>
<evidence type="ECO:0000256" key="4">
    <source>
        <dbReference type="ARBA" id="ARBA00023002"/>
    </source>
</evidence>
<evidence type="ECO:0000256" key="5">
    <source>
        <dbReference type="SAM" id="MobiDB-lite"/>
    </source>
</evidence>
<comment type="caution">
    <text evidence="6">The sequence shown here is derived from an EMBL/GenBank/DDBJ whole genome shotgun (WGS) entry which is preliminary data.</text>
</comment>
<keyword evidence="4" id="KW-0560">Oxidoreductase</keyword>
<gene>
    <name evidence="6" type="ORF">CRHIZ90672A_00016690</name>
</gene>
<feature type="region of interest" description="Disordered" evidence="5">
    <location>
        <begin position="1"/>
        <end position="21"/>
    </location>
</feature>
<evidence type="ECO:0000256" key="2">
    <source>
        <dbReference type="ARBA" id="ARBA00022630"/>
    </source>
</evidence>
<dbReference type="AlphaFoldDB" id="A0A9N9YQS7"/>
<keyword evidence="7" id="KW-1185">Reference proteome</keyword>
<dbReference type="Gene3D" id="3.50.50.60">
    <property type="entry name" value="FAD/NAD(P)-binding domain"/>
    <property type="match status" value="2"/>
</dbReference>
<evidence type="ECO:0000256" key="3">
    <source>
        <dbReference type="ARBA" id="ARBA00022827"/>
    </source>
</evidence>
<dbReference type="InterPro" id="IPR020946">
    <property type="entry name" value="Flavin_mOase-like"/>
</dbReference>
<evidence type="ECO:0008006" key="8">
    <source>
        <dbReference type="Google" id="ProtNLM"/>
    </source>
</evidence>
<dbReference type="GO" id="GO:0050660">
    <property type="term" value="F:flavin adenine dinucleotide binding"/>
    <property type="evidence" value="ECO:0007669"/>
    <property type="project" value="InterPro"/>
</dbReference>
<dbReference type="Proteomes" id="UP000696573">
    <property type="component" value="Unassembled WGS sequence"/>
</dbReference>
<keyword evidence="2" id="KW-0285">Flavoprotein</keyword>
<dbReference type="PANTHER" id="PTHR42877:SF7">
    <property type="entry name" value="FLAVIN-BINDING MONOOXYGENASE-RELATED"/>
    <property type="match status" value="1"/>
</dbReference>